<feature type="compositionally biased region" description="Polar residues" evidence="1">
    <location>
        <begin position="298"/>
        <end position="311"/>
    </location>
</feature>
<dbReference type="Pfam" id="PF08588">
    <property type="entry name" value="Duc1"/>
    <property type="match status" value="2"/>
</dbReference>
<feature type="domain" description="Domain of unknown function at the cortex 1" evidence="2">
    <location>
        <begin position="446"/>
        <end position="545"/>
    </location>
</feature>
<reference evidence="3" key="1">
    <citation type="journal article" date="2023" name="PhytoFront">
        <title>Draft Genome Resources of Seven Strains of Tilletia horrida, Causal Agent of Kernel Smut of Rice.</title>
        <authorList>
            <person name="Khanal S."/>
            <person name="Antony Babu S."/>
            <person name="Zhou X.G."/>
        </authorList>
    </citation>
    <scope>NUCLEOTIDE SEQUENCE</scope>
    <source>
        <strain evidence="3">TX6</strain>
    </source>
</reference>
<organism evidence="3 4">
    <name type="scientific">Tilletia horrida</name>
    <dbReference type="NCBI Taxonomy" id="155126"/>
    <lineage>
        <taxon>Eukaryota</taxon>
        <taxon>Fungi</taxon>
        <taxon>Dikarya</taxon>
        <taxon>Basidiomycota</taxon>
        <taxon>Ustilaginomycotina</taxon>
        <taxon>Exobasidiomycetes</taxon>
        <taxon>Tilletiales</taxon>
        <taxon>Tilletiaceae</taxon>
        <taxon>Tilletia</taxon>
    </lineage>
</organism>
<dbReference type="PANTHER" id="PTHR34826">
    <property type="entry name" value="UPF0590 PROTEIN C409.17C"/>
    <property type="match status" value="1"/>
</dbReference>
<evidence type="ECO:0000259" key="2">
    <source>
        <dbReference type="Pfam" id="PF08588"/>
    </source>
</evidence>
<dbReference type="EMBL" id="JAPDMZ010000052">
    <property type="protein sequence ID" value="KAK0553337.1"/>
    <property type="molecule type" value="Genomic_DNA"/>
</dbReference>
<evidence type="ECO:0000313" key="3">
    <source>
        <dbReference type="EMBL" id="KAK0553337.1"/>
    </source>
</evidence>
<feature type="region of interest" description="Disordered" evidence="1">
    <location>
        <begin position="277"/>
        <end position="326"/>
    </location>
</feature>
<comment type="caution">
    <text evidence="3">The sequence shown here is derived from an EMBL/GenBank/DDBJ whole genome shotgun (WGS) entry which is preliminary data.</text>
</comment>
<accession>A0AAN6GU57</accession>
<keyword evidence="4" id="KW-1185">Reference proteome</keyword>
<name>A0AAN6GU57_9BASI</name>
<dbReference type="InterPro" id="IPR013897">
    <property type="entry name" value="Duc1"/>
</dbReference>
<evidence type="ECO:0000313" key="4">
    <source>
        <dbReference type="Proteomes" id="UP001176517"/>
    </source>
</evidence>
<feature type="region of interest" description="Disordered" evidence="1">
    <location>
        <begin position="157"/>
        <end position="179"/>
    </location>
</feature>
<evidence type="ECO:0000256" key="1">
    <source>
        <dbReference type="SAM" id="MobiDB-lite"/>
    </source>
</evidence>
<dbReference type="Proteomes" id="UP001176517">
    <property type="component" value="Unassembled WGS sequence"/>
</dbReference>
<feature type="region of interest" description="Disordered" evidence="1">
    <location>
        <begin position="211"/>
        <end position="238"/>
    </location>
</feature>
<dbReference type="PANTHER" id="PTHR34826:SF1">
    <property type="entry name" value="UPF0590 PROTEIN C594.01"/>
    <property type="match status" value="1"/>
</dbReference>
<dbReference type="AlphaFoldDB" id="A0AAN6GU57"/>
<feature type="domain" description="Domain of unknown function at the cortex 1" evidence="2">
    <location>
        <begin position="3"/>
        <end position="244"/>
    </location>
</feature>
<protein>
    <recommendedName>
        <fullName evidence="2">Domain of unknown function at the cortex 1 domain-containing protein</fullName>
    </recommendedName>
</protein>
<sequence>MPRLEVKVGPDRFHMEPCRVNDSHRPHEIATEHFVGRVFVRILDAPGARQGEEGREYFRDRSRRFCIQIEGRFTKPWNGNEVLFGTDFDKLIDFPRAPFNAGMKVAQFIDPCTFYEEKPPSGRPYIMSPFCACMNTLAAWPAPDREHDAVVVLRDVTGSAEGDETPDHVSTPKRVSTPLPNILAENGKAVSSEPQSVVPPGVDAGPQVAAAEEDDIVPVESIPKGAKSQDEKSKKRKSWFGLGKKEDERKPKRYWRFVGFKNDVRVRAFLEAHHAQLENDATPSAPSKTAADPESKDVQVSTAAASNSSEVQHAPGKPTLSRLGTFSRKDMDALLREGRNESHPSPVLGPNSAGVQELSNEINALNLGASSSSSDDKHPGMPELERITTNVRTEMEQAAKKDGLQSKDFKLADKLHHHSERMSRGSSADGWVGKLDDKLGPWRFSDPGTDMLEDNAFIFTNQSLPVPRRRKYFSNLQHRLDFKYDPDVVYAANFFTPMCDLNTMDLNVGPVHMNIGRFFKDMPIRYTLRAADENITFATISFQLVD</sequence>
<proteinExistence type="predicted"/>
<gene>
    <name evidence="3" type="ORF">OC846_002582</name>
</gene>